<name>A0A6S6RTR8_9BACT</name>
<feature type="non-terminal residue" evidence="1">
    <location>
        <position position="1"/>
    </location>
</feature>
<protein>
    <submittedName>
        <fullName evidence="1">Uncharacterized protein</fullName>
    </submittedName>
</protein>
<dbReference type="EMBL" id="CACVAP010000011">
    <property type="protein sequence ID" value="CAA6798946.1"/>
    <property type="molecule type" value="Genomic_DNA"/>
</dbReference>
<proteinExistence type="predicted"/>
<evidence type="ECO:0000313" key="1">
    <source>
        <dbReference type="EMBL" id="CAA6798946.1"/>
    </source>
</evidence>
<gene>
    <name evidence="1" type="ORF">HELGO_WM2394</name>
</gene>
<dbReference type="AlphaFoldDB" id="A0A6S6RTR8"/>
<reference evidence="1" key="1">
    <citation type="submission" date="2020-01" db="EMBL/GenBank/DDBJ databases">
        <authorList>
            <person name="Meier V. D."/>
            <person name="Meier V D."/>
        </authorList>
    </citation>
    <scope>NUCLEOTIDE SEQUENCE</scope>
    <source>
        <strain evidence="1">HLG_WM_MAG_06</strain>
    </source>
</reference>
<organism evidence="1">
    <name type="scientific">uncultured Sulfurovum sp</name>
    <dbReference type="NCBI Taxonomy" id="269237"/>
    <lineage>
        <taxon>Bacteria</taxon>
        <taxon>Pseudomonadati</taxon>
        <taxon>Campylobacterota</taxon>
        <taxon>Epsilonproteobacteria</taxon>
        <taxon>Campylobacterales</taxon>
        <taxon>Sulfurovaceae</taxon>
        <taxon>Sulfurovum</taxon>
        <taxon>environmental samples</taxon>
    </lineage>
</organism>
<sequence>SYEITAIKEDLYNAFIKEYKEGYEQKDK</sequence>
<accession>A0A6S6RTR8</accession>